<dbReference type="Gene3D" id="3.40.50.300">
    <property type="entry name" value="P-loop containing nucleotide triphosphate hydrolases"/>
    <property type="match status" value="1"/>
</dbReference>
<dbReference type="Proteomes" id="UP000598996">
    <property type="component" value="Unassembled WGS sequence"/>
</dbReference>
<gene>
    <name evidence="2" type="ORF">JKJ07_39365</name>
</gene>
<protein>
    <recommendedName>
        <fullName evidence="1">Phosphoribulokinase/uridine kinase domain-containing protein</fullName>
    </recommendedName>
</protein>
<name>A0ABS1W0V6_9ACTN</name>
<evidence type="ECO:0000313" key="2">
    <source>
        <dbReference type="EMBL" id="MBL7260372.1"/>
    </source>
</evidence>
<keyword evidence="3" id="KW-1185">Reference proteome</keyword>
<accession>A0ABS1W0V6</accession>
<dbReference type="InterPro" id="IPR006083">
    <property type="entry name" value="PRK/URK"/>
</dbReference>
<evidence type="ECO:0000259" key="1">
    <source>
        <dbReference type="Pfam" id="PF00485"/>
    </source>
</evidence>
<reference evidence="2 3" key="1">
    <citation type="submission" date="2021-01" db="EMBL/GenBank/DDBJ databases">
        <title>Actinoplanes sp. nov. LDG1-01 isolated from lichen.</title>
        <authorList>
            <person name="Saeng-In P."/>
            <person name="Phongsopitanun W."/>
            <person name="Kanchanasin P."/>
            <person name="Yuki M."/>
            <person name="Kudo T."/>
            <person name="Ohkuma M."/>
            <person name="Tanasupawat S."/>
        </authorList>
    </citation>
    <scope>NUCLEOTIDE SEQUENCE [LARGE SCALE GENOMIC DNA]</scope>
    <source>
        <strain evidence="2 3">LDG1-01</strain>
    </source>
</reference>
<dbReference type="RefSeq" id="WP_202997111.1">
    <property type="nucleotide sequence ID" value="NZ_JAENHO010000014.1"/>
</dbReference>
<dbReference type="Pfam" id="PF00485">
    <property type="entry name" value="PRK"/>
    <property type="match status" value="1"/>
</dbReference>
<feature type="domain" description="Phosphoribulokinase/uridine kinase" evidence="1">
    <location>
        <begin position="73"/>
        <end position="148"/>
    </location>
</feature>
<proteinExistence type="predicted"/>
<dbReference type="EMBL" id="JAENHO010000014">
    <property type="protein sequence ID" value="MBL7260372.1"/>
    <property type="molecule type" value="Genomic_DNA"/>
</dbReference>
<evidence type="ECO:0000313" key="3">
    <source>
        <dbReference type="Proteomes" id="UP000598996"/>
    </source>
</evidence>
<comment type="caution">
    <text evidence="2">The sequence shown here is derived from an EMBL/GenBank/DDBJ whole genome shotgun (WGS) entry which is preliminary data.</text>
</comment>
<dbReference type="SUPFAM" id="SSF52540">
    <property type="entry name" value="P-loop containing nucleoside triphosphate hydrolases"/>
    <property type="match status" value="1"/>
</dbReference>
<sequence length="199" mass="22058">MAEQSFRELATFVRGLKPRLGRTRLIAVDGPSGAGKTRFADQLAAALACPIVHTDDLLNGWDDQFTFWTRLEEKVLAPLREGEPATYRPYNWVKGDFSGTPVTVHAAEAVLLEGVSAARRDIRPELTLAVFVDAPAGLRWERAIARDGDDTLAYRKYLGRWRAAEDRHFAADETAEHADLIVDGATQAAEGYFSKGWAR</sequence>
<organism evidence="2 3">
    <name type="scientific">Paractinoplanes lichenicola</name>
    <dbReference type="NCBI Taxonomy" id="2802976"/>
    <lineage>
        <taxon>Bacteria</taxon>
        <taxon>Bacillati</taxon>
        <taxon>Actinomycetota</taxon>
        <taxon>Actinomycetes</taxon>
        <taxon>Micromonosporales</taxon>
        <taxon>Micromonosporaceae</taxon>
        <taxon>Paractinoplanes</taxon>
    </lineage>
</organism>
<dbReference type="InterPro" id="IPR027417">
    <property type="entry name" value="P-loop_NTPase"/>
</dbReference>